<dbReference type="Pfam" id="PF02627">
    <property type="entry name" value="CMD"/>
    <property type="match status" value="1"/>
</dbReference>
<dbReference type="PANTHER" id="PTHR33570">
    <property type="entry name" value="4-CARBOXYMUCONOLACTONE DECARBOXYLASE FAMILY PROTEIN"/>
    <property type="match status" value="1"/>
</dbReference>
<sequence length="141" mass="15138">MSDNSYWDAGYAHMVRMMGPEFAKAMEVNAGSGGFAADVGKMAVEFAFGAVWSRPGLELKHRSAVVIGALIASRQPDELRNHLRFGLNNGLSVEEIQEIIIQTLPYVGFPAVSSALGVAIEVLRERGLDGGMRSAEESGLL</sequence>
<dbReference type="GO" id="GO:0051920">
    <property type="term" value="F:peroxiredoxin activity"/>
    <property type="evidence" value="ECO:0007669"/>
    <property type="project" value="InterPro"/>
</dbReference>
<dbReference type="InterPro" id="IPR052512">
    <property type="entry name" value="4CMD/NDH-1_regulator"/>
</dbReference>
<proteinExistence type="predicted"/>
<organism evidence="2 3">
    <name type="scientific">Pseudomonas putida</name>
    <name type="common">Arthrobacter siderocapsulatus</name>
    <dbReference type="NCBI Taxonomy" id="303"/>
    <lineage>
        <taxon>Bacteria</taxon>
        <taxon>Pseudomonadati</taxon>
        <taxon>Pseudomonadota</taxon>
        <taxon>Gammaproteobacteria</taxon>
        <taxon>Pseudomonadales</taxon>
        <taxon>Pseudomonadaceae</taxon>
        <taxon>Pseudomonas</taxon>
    </lineage>
</organism>
<dbReference type="InterPro" id="IPR003779">
    <property type="entry name" value="CMD-like"/>
</dbReference>
<dbReference type="AlphaFoldDB" id="A0A177SWS6"/>
<dbReference type="PANTHER" id="PTHR33570:SF2">
    <property type="entry name" value="CARBOXYMUCONOLACTONE DECARBOXYLASE-LIKE DOMAIN-CONTAINING PROTEIN"/>
    <property type="match status" value="1"/>
</dbReference>
<reference evidence="2 3" key="1">
    <citation type="submission" date="2016-03" db="EMBL/GenBank/DDBJ databases">
        <title>Draft Genome Assembly of Pseudomonas putida strain CBF10-2.</title>
        <authorList>
            <person name="Iyer R.S."/>
            <person name="Damania A."/>
        </authorList>
    </citation>
    <scope>NUCLEOTIDE SEQUENCE [LARGE SCALE GENOMIC DNA]</scope>
    <source>
        <strain evidence="2 3">CBF10-2</strain>
    </source>
</reference>
<accession>A0A177SWS6</accession>
<comment type="caution">
    <text evidence="2">The sequence shown here is derived from an EMBL/GenBank/DDBJ whole genome shotgun (WGS) entry which is preliminary data.</text>
</comment>
<evidence type="ECO:0000259" key="1">
    <source>
        <dbReference type="Pfam" id="PF02627"/>
    </source>
</evidence>
<feature type="domain" description="Carboxymuconolactone decarboxylase-like" evidence="1">
    <location>
        <begin position="38"/>
        <end position="120"/>
    </location>
</feature>
<dbReference type="Proteomes" id="UP000077752">
    <property type="component" value="Unassembled WGS sequence"/>
</dbReference>
<evidence type="ECO:0000313" key="3">
    <source>
        <dbReference type="Proteomes" id="UP000077752"/>
    </source>
</evidence>
<protein>
    <recommendedName>
        <fullName evidence="1">Carboxymuconolactone decarboxylase-like domain-containing protein</fullName>
    </recommendedName>
</protein>
<dbReference type="EMBL" id="LUCV01000004">
    <property type="protein sequence ID" value="OAI94770.1"/>
    <property type="molecule type" value="Genomic_DNA"/>
</dbReference>
<gene>
    <name evidence="2" type="ORF">AYO28_06995</name>
</gene>
<dbReference type="Gene3D" id="1.20.1290.10">
    <property type="entry name" value="AhpD-like"/>
    <property type="match status" value="1"/>
</dbReference>
<name>A0A177SWS6_PSEPU</name>
<evidence type="ECO:0000313" key="2">
    <source>
        <dbReference type="EMBL" id="OAI94770.1"/>
    </source>
</evidence>
<dbReference type="InterPro" id="IPR029032">
    <property type="entry name" value="AhpD-like"/>
</dbReference>
<dbReference type="SUPFAM" id="SSF69118">
    <property type="entry name" value="AhpD-like"/>
    <property type="match status" value="1"/>
</dbReference>
<dbReference type="RefSeq" id="WP_064301342.1">
    <property type="nucleotide sequence ID" value="NZ_LUCV01000004.1"/>
</dbReference>